<evidence type="ECO:0000259" key="10">
    <source>
        <dbReference type="Pfam" id="PF07730"/>
    </source>
</evidence>
<evidence type="ECO:0000313" key="12">
    <source>
        <dbReference type="EMBL" id="GGK87519.1"/>
    </source>
</evidence>
<reference evidence="12" key="1">
    <citation type="journal article" date="2014" name="Int. J. Syst. Evol. Microbiol.">
        <title>Complete genome sequence of Corynebacterium casei LMG S-19264T (=DSM 44701T), isolated from a smear-ripened cheese.</title>
        <authorList>
            <consortium name="US DOE Joint Genome Institute (JGI-PGF)"/>
            <person name="Walter F."/>
            <person name="Albersmeier A."/>
            <person name="Kalinowski J."/>
            <person name="Ruckert C."/>
        </authorList>
    </citation>
    <scope>NUCLEOTIDE SEQUENCE</scope>
    <source>
        <strain evidence="12">CGMCC 4.7299</strain>
    </source>
</reference>
<keyword evidence="13" id="KW-1185">Reference proteome</keyword>
<evidence type="ECO:0000256" key="8">
    <source>
        <dbReference type="ARBA" id="ARBA00023012"/>
    </source>
</evidence>
<feature type="transmembrane region" description="Helical" evidence="9">
    <location>
        <begin position="141"/>
        <end position="159"/>
    </location>
</feature>
<dbReference type="AlphaFoldDB" id="A0A8J3FNW7"/>
<keyword evidence="7" id="KW-0067">ATP-binding</keyword>
<dbReference type="EC" id="2.7.13.3" evidence="2"/>
<reference evidence="12" key="2">
    <citation type="submission" date="2020-09" db="EMBL/GenBank/DDBJ databases">
        <authorList>
            <person name="Sun Q."/>
            <person name="Zhou Y."/>
        </authorList>
    </citation>
    <scope>NUCLEOTIDE SEQUENCE</scope>
    <source>
        <strain evidence="12">CGMCC 4.7299</strain>
    </source>
</reference>
<dbReference type="GO" id="GO:0005524">
    <property type="term" value="F:ATP binding"/>
    <property type="evidence" value="ECO:0007669"/>
    <property type="project" value="UniProtKB-KW"/>
</dbReference>
<dbReference type="GO" id="GO:0046983">
    <property type="term" value="F:protein dimerization activity"/>
    <property type="evidence" value="ECO:0007669"/>
    <property type="project" value="InterPro"/>
</dbReference>
<name>A0A8J3FNW7_9ACTN</name>
<feature type="transmembrane region" description="Helical" evidence="9">
    <location>
        <begin position="165"/>
        <end position="185"/>
    </location>
</feature>
<keyword evidence="8" id="KW-0902">Two-component regulatory system</keyword>
<evidence type="ECO:0000259" key="11">
    <source>
        <dbReference type="Pfam" id="PF13796"/>
    </source>
</evidence>
<evidence type="ECO:0000256" key="1">
    <source>
        <dbReference type="ARBA" id="ARBA00000085"/>
    </source>
</evidence>
<dbReference type="SUPFAM" id="SSF55874">
    <property type="entry name" value="ATPase domain of HSP90 chaperone/DNA topoisomerase II/histidine kinase"/>
    <property type="match status" value="1"/>
</dbReference>
<sequence length="421" mass="44839">MTLREHVRTGMRATAYGLFAVALALLNPAVLALWLTSLVLSPIPVLGAEFLAMATSVVRWRADLQRRLGSRAGVPMHRPYLIAPEGAGPGSRRWLRWIITDPATWRDLAWLVPGALVGAGLGLIAVAVTAYGLAGAGLLPLWLLLGGVWFGYGMFWPTANLTEAWLALPQGLFILALGLFVAPMLRATDLRFARLFLAPTRATELRLQVAHLTVTRADALDAQAAELRRIERDLHDGAQARMVSVGLTIGLAERLVRRDPGAALKLLAEARASNNTALVELRHLVRGIHPPVLAERGLEGAVHALALGLPVHTAVNADLPGRLDTPVESAVYFAVAEALANLGRHSHARAARVDMRYANGVLFVEVGDDGVGGADAAHGTGLQGIERRLDAFDGTMIVSSPAGGPTVVTMEIPCVLSSPRT</sequence>
<feature type="domain" description="Signal transduction histidine kinase subgroup 3 dimerisation and phosphoacceptor" evidence="10">
    <location>
        <begin position="226"/>
        <end position="293"/>
    </location>
</feature>
<dbReference type="PANTHER" id="PTHR24421:SF10">
    <property type="entry name" value="NITRATE_NITRITE SENSOR PROTEIN NARQ"/>
    <property type="match status" value="1"/>
</dbReference>
<dbReference type="EMBL" id="BMMX01000006">
    <property type="protein sequence ID" value="GGK87519.1"/>
    <property type="molecule type" value="Genomic_DNA"/>
</dbReference>
<dbReference type="RefSeq" id="WP_189079031.1">
    <property type="nucleotide sequence ID" value="NZ_BMMX01000006.1"/>
</dbReference>
<keyword evidence="6 12" id="KW-0418">Kinase</keyword>
<comment type="caution">
    <text evidence="12">The sequence shown here is derived from an EMBL/GenBank/DDBJ whole genome shotgun (WGS) entry which is preliminary data.</text>
</comment>
<protein>
    <recommendedName>
        <fullName evidence="2">histidine kinase</fullName>
        <ecNumber evidence="2">2.7.13.3</ecNumber>
    </recommendedName>
</protein>
<dbReference type="InterPro" id="IPR011712">
    <property type="entry name" value="Sig_transdc_His_kin_sub3_dim/P"/>
</dbReference>
<dbReference type="Gene3D" id="3.30.565.10">
    <property type="entry name" value="Histidine kinase-like ATPase, C-terminal domain"/>
    <property type="match status" value="1"/>
</dbReference>
<proteinExistence type="predicted"/>
<feature type="transmembrane region" description="Helical" evidence="9">
    <location>
        <begin position="110"/>
        <end position="134"/>
    </location>
</feature>
<keyword evidence="3" id="KW-0597">Phosphoprotein</keyword>
<evidence type="ECO:0000313" key="13">
    <source>
        <dbReference type="Proteomes" id="UP000656042"/>
    </source>
</evidence>
<accession>A0A8J3FNW7</accession>
<dbReference type="PANTHER" id="PTHR24421">
    <property type="entry name" value="NITRATE/NITRITE SENSOR PROTEIN NARX-RELATED"/>
    <property type="match status" value="1"/>
</dbReference>
<dbReference type="InterPro" id="IPR025828">
    <property type="entry name" value="Put_sensor_dom"/>
</dbReference>
<keyword evidence="9" id="KW-0472">Membrane</keyword>
<evidence type="ECO:0000256" key="2">
    <source>
        <dbReference type="ARBA" id="ARBA00012438"/>
    </source>
</evidence>
<dbReference type="Proteomes" id="UP000656042">
    <property type="component" value="Unassembled WGS sequence"/>
</dbReference>
<evidence type="ECO:0000256" key="5">
    <source>
        <dbReference type="ARBA" id="ARBA00022741"/>
    </source>
</evidence>
<keyword evidence="9" id="KW-0812">Transmembrane</keyword>
<evidence type="ECO:0000256" key="9">
    <source>
        <dbReference type="SAM" id="Phobius"/>
    </source>
</evidence>
<gene>
    <name evidence="12" type="ORF">GCM10012284_21980</name>
</gene>
<dbReference type="Pfam" id="PF07730">
    <property type="entry name" value="HisKA_3"/>
    <property type="match status" value="1"/>
</dbReference>
<dbReference type="InterPro" id="IPR036890">
    <property type="entry name" value="HATPase_C_sf"/>
</dbReference>
<dbReference type="GO" id="GO:0000155">
    <property type="term" value="F:phosphorelay sensor kinase activity"/>
    <property type="evidence" value="ECO:0007669"/>
    <property type="project" value="InterPro"/>
</dbReference>
<dbReference type="CDD" id="cd16917">
    <property type="entry name" value="HATPase_UhpB-NarQ-NarX-like"/>
    <property type="match status" value="1"/>
</dbReference>
<dbReference type="GO" id="GO:0016020">
    <property type="term" value="C:membrane"/>
    <property type="evidence" value="ECO:0007669"/>
    <property type="project" value="InterPro"/>
</dbReference>
<dbReference type="InterPro" id="IPR050482">
    <property type="entry name" value="Sensor_HK_TwoCompSys"/>
</dbReference>
<keyword evidence="5" id="KW-0547">Nucleotide-binding</keyword>
<organism evidence="12 13">
    <name type="scientific">Mangrovihabitans endophyticus</name>
    <dbReference type="NCBI Taxonomy" id="1751298"/>
    <lineage>
        <taxon>Bacteria</taxon>
        <taxon>Bacillati</taxon>
        <taxon>Actinomycetota</taxon>
        <taxon>Actinomycetes</taxon>
        <taxon>Micromonosporales</taxon>
        <taxon>Micromonosporaceae</taxon>
        <taxon>Mangrovihabitans</taxon>
    </lineage>
</organism>
<evidence type="ECO:0000256" key="3">
    <source>
        <dbReference type="ARBA" id="ARBA00022553"/>
    </source>
</evidence>
<keyword evidence="9" id="KW-1133">Transmembrane helix</keyword>
<feature type="domain" description="Putative sensor" evidence="11">
    <location>
        <begin position="18"/>
        <end position="197"/>
    </location>
</feature>
<dbReference type="Pfam" id="PF13796">
    <property type="entry name" value="Sensor"/>
    <property type="match status" value="1"/>
</dbReference>
<comment type="catalytic activity">
    <reaction evidence="1">
        <text>ATP + protein L-histidine = ADP + protein N-phospho-L-histidine.</text>
        <dbReference type="EC" id="2.7.13.3"/>
    </reaction>
</comment>
<evidence type="ECO:0000256" key="4">
    <source>
        <dbReference type="ARBA" id="ARBA00022679"/>
    </source>
</evidence>
<evidence type="ECO:0000256" key="6">
    <source>
        <dbReference type="ARBA" id="ARBA00022777"/>
    </source>
</evidence>
<keyword evidence="4" id="KW-0808">Transferase</keyword>
<evidence type="ECO:0000256" key="7">
    <source>
        <dbReference type="ARBA" id="ARBA00022840"/>
    </source>
</evidence>
<dbReference type="Gene3D" id="1.20.5.1930">
    <property type="match status" value="1"/>
</dbReference>